<dbReference type="GO" id="GO:0019239">
    <property type="term" value="F:deaminase activity"/>
    <property type="evidence" value="ECO:0007669"/>
    <property type="project" value="TreeGrafter"/>
</dbReference>
<keyword evidence="1" id="KW-0732">Signal</keyword>
<dbReference type="PANTHER" id="PTHR11803">
    <property type="entry name" value="2-IMINOBUTANOATE/2-IMINOPROPANOATE DEAMINASE RIDA"/>
    <property type="match status" value="1"/>
</dbReference>
<proteinExistence type="predicted"/>
<feature type="chain" id="PRO_5040843150" description="Enamine deaminase RidA, house cleaning of reactive enamine intermediates, YjgF/YER057c/UK114 family" evidence="1">
    <location>
        <begin position="28"/>
        <end position="183"/>
    </location>
</feature>
<evidence type="ECO:0008006" key="4">
    <source>
        <dbReference type="Google" id="ProtNLM"/>
    </source>
</evidence>
<dbReference type="RefSeq" id="WP_230302181.1">
    <property type="nucleotide sequence ID" value="NZ_CAKKMG010000031.1"/>
</dbReference>
<dbReference type="AlphaFoldDB" id="A0A9W4KXK3"/>
<comment type="caution">
    <text evidence="2">The sequence shown here is derived from an EMBL/GenBank/DDBJ whole genome shotgun (WGS) entry which is preliminary data.</text>
</comment>
<name>A0A9W4KXK3_9BACI</name>
<dbReference type="Pfam" id="PF01042">
    <property type="entry name" value="Ribonuc_L-PSP"/>
    <property type="match status" value="1"/>
</dbReference>
<protein>
    <recommendedName>
        <fullName evidence="4">Enamine deaminase RidA, house cleaning of reactive enamine intermediates, YjgF/YER057c/UK114 family</fullName>
    </recommendedName>
</protein>
<evidence type="ECO:0000313" key="3">
    <source>
        <dbReference type="Proteomes" id="UP000789326"/>
    </source>
</evidence>
<reference evidence="2" key="1">
    <citation type="submission" date="2021-11" db="EMBL/GenBank/DDBJ databases">
        <authorList>
            <person name="Bulgarelli D."/>
        </authorList>
    </citation>
    <scope>NUCLEOTIDE SEQUENCE</scope>
    <source>
        <strain evidence="2">Bi133</strain>
    </source>
</reference>
<feature type="signal peptide" evidence="1">
    <location>
        <begin position="1"/>
        <end position="27"/>
    </location>
</feature>
<dbReference type="InterPro" id="IPR035959">
    <property type="entry name" value="RutC-like_sf"/>
</dbReference>
<dbReference type="Proteomes" id="UP000789326">
    <property type="component" value="Unassembled WGS sequence"/>
</dbReference>
<dbReference type="PANTHER" id="PTHR11803:SF59">
    <property type="entry name" value="ENDORIBONUCLEASE"/>
    <property type="match status" value="1"/>
</dbReference>
<evidence type="ECO:0000313" key="2">
    <source>
        <dbReference type="EMBL" id="CAH0227044.1"/>
    </source>
</evidence>
<sequence length="183" mass="20006">MKKNMKSVITTSVLGISLITGITFASAGNDKNELNSDKVTFFGSTSSAISSSVAVPQSYNRLLFSGTVPPLLNKNGKTTYERYGNTERQAIGILENLKADLKTKGLSLADVTYLRVYVAPDPNKGDKPDYQGWFDAYALFFNTKENPVKTARSTVGVQSLVSPDYLIEIEAEVAYKNNSKSKK</sequence>
<evidence type="ECO:0000256" key="1">
    <source>
        <dbReference type="SAM" id="SignalP"/>
    </source>
</evidence>
<dbReference type="Gene3D" id="3.30.1330.40">
    <property type="entry name" value="RutC-like"/>
    <property type="match status" value="1"/>
</dbReference>
<dbReference type="EMBL" id="CAKKMG010000031">
    <property type="protein sequence ID" value="CAH0227044.1"/>
    <property type="molecule type" value="Genomic_DNA"/>
</dbReference>
<accession>A0A9W4KXK3</accession>
<gene>
    <name evidence="2" type="ORF">SRABI133_02542</name>
</gene>
<dbReference type="InterPro" id="IPR006175">
    <property type="entry name" value="YjgF/YER057c/UK114"/>
</dbReference>
<dbReference type="SUPFAM" id="SSF55298">
    <property type="entry name" value="YjgF-like"/>
    <property type="match status" value="1"/>
</dbReference>
<organism evidence="2 3">
    <name type="scientific">Peribacillus simplex</name>
    <dbReference type="NCBI Taxonomy" id="1478"/>
    <lineage>
        <taxon>Bacteria</taxon>
        <taxon>Bacillati</taxon>
        <taxon>Bacillota</taxon>
        <taxon>Bacilli</taxon>
        <taxon>Bacillales</taxon>
        <taxon>Bacillaceae</taxon>
        <taxon>Peribacillus</taxon>
    </lineage>
</organism>
<dbReference type="GO" id="GO:0005829">
    <property type="term" value="C:cytosol"/>
    <property type="evidence" value="ECO:0007669"/>
    <property type="project" value="TreeGrafter"/>
</dbReference>